<keyword evidence="2" id="KW-1185">Reference proteome</keyword>
<dbReference type="EMBL" id="PVEP01000001">
    <property type="protein sequence ID" value="PQV58418.1"/>
    <property type="molecule type" value="Genomic_DNA"/>
</dbReference>
<comment type="caution">
    <text evidence="1">The sequence shown here is derived from an EMBL/GenBank/DDBJ whole genome shotgun (WGS) entry which is preliminary data.</text>
</comment>
<protein>
    <submittedName>
        <fullName evidence="1">Uncharacterized protein</fullName>
    </submittedName>
</protein>
<proteinExistence type="predicted"/>
<evidence type="ECO:0000313" key="1">
    <source>
        <dbReference type="EMBL" id="PQV58418.1"/>
    </source>
</evidence>
<sequence>MLMSLRQKTSSEKMALPISYHSSFGGFDYLGLRIGKTGGVEIVYDDGVKRRMVWRVRSQAKESTLGDALKRAVDQPRVLPALYAELKRRSIAIEAVA</sequence>
<accession>A0A2S8SCG9</accession>
<reference evidence="1 2" key="1">
    <citation type="submission" date="2018-02" db="EMBL/GenBank/DDBJ databases">
        <title>Genomic Encyclopedia of Archaeal and Bacterial Type Strains, Phase II (KMG-II): from individual species to whole genera.</title>
        <authorList>
            <person name="Goeker M."/>
        </authorList>
    </citation>
    <scope>NUCLEOTIDE SEQUENCE [LARGE SCALE GENOMIC DNA]</scope>
    <source>
        <strain evidence="1 2">DSM 18921</strain>
    </source>
</reference>
<gene>
    <name evidence="1" type="ORF">LX70_00230</name>
</gene>
<organism evidence="1 2">
    <name type="scientific">Albidovulum denitrificans</name>
    <dbReference type="NCBI Taxonomy" id="404881"/>
    <lineage>
        <taxon>Bacteria</taxon>
        <taxon>Pseudomonadati</taxon>
        <taxon>Pseudomonadota</taxon>
        <taxon>Alphaproteobacteria</taxon>
        <taxon>Rhodobacterales</taxon>
        <taxon>Paracoccaceae</taxon>
        <taxon>Albidovulum</taxon>
    </lineage>
</organism>
<name>A0A2S8SCG9_9RHOB</name>
<evidence type="ECO:0000313" key="2">
    <source>
        <dbReference type="Proteomes" id="UP000238338"/>
    </source>
</evidence>
<dbReference type="AlphaFoldDB" id="A0A2S8SCG9"/>
<dbReference type="Proteomes" id="UP000238338">
    <property type="component" value="Unassembled WGS sequence"/>
</dbReference>